<feature type="region of interest" description="Disordered" evidence="1">
    <location>
        <begin position="302"/>
        <end position="379"/>
    </location>
</feature>
<evidence type="ECO:0000256" key="1">
    <source>
        <dbReference type="SAM" id="MobiDB-lite"/>
    </source>
</evidence>
<reference evidence="2 3" key="1">
    <citation type="submission" date="2019-10" db="EMBL/GenBank/DDBJ databases">
        <title>Lysobacter alkalisoli sp. nov., isolated from saline-alkaline soil.</title>
        <authorList>
            <person name="Sun J.-Q."/>
        </authorList>
    </citation>
    <scope>NUCLEOTIDE SEQUENCE [LARGE SCALE GENOMIC DNA]</scope>
    <source>
        <strain evidence="2 3">KCTC 42381</strain>
    </source>
</reference>
<dbReference type="GO" id="GO:0006629">
    <property type="term" value="P:lipid metabolic process"/>
    <property type="evidence" value="ECO:0007669"/>
    <property type="project" value="InterPro"/>
</dbReference>
<name>A0A508AEG6_9GAMM</name>
<dbReference type="Gene3D" id="3.40.50.1820">
    <property type="entry name" value="alpha/beta hydrolase"/>
    <property type="match status" value="1"/>
</dbReference>
<accession>A0A508AEG6</accession>
<evidence type="ECO:0000313" key="3">
    <source>
        <dbReference type="Proteomes" id="UP000320431"/>
    </source>
</evidence>
<dbReference type="RefSeq" id="WP_141482808.1">
    <property type="nucleotide sequence ID" value="NZ_VICD02000240.1"/>
</dbReference>
<dbReference type="EMBL" id="VICD02000240">
    <property type="protein sequence ID" value="KAB8173751.1"/>
    <property type="molecule type" value="Genomic_DNA"/>
</dbReference>
<evidence type="ECO:0000313" key="2">
    <source>
        <dbReference type="EMBL" id="KAB8173751.1"/>
    </source>
</evidence>
<feature type="compositionally biased region" description="Polar residues" evidence="1">
    <location>
        <begin position="363"/>
        <end position="372"/>
    </location>
</feature>
<comment type="caution">
    <text evidence="2">The sequence shown here is derived from an EMBL/GenBank/DDBJ whole genome shotgun (WGS) entry which is preliminary data.</text>
</comment>
<dbReference type="InterPro" id="IPR029058">
    <property type="entry name" value="AB_hydrolase_fold"/>
</dbReference>
<dbReference type="AlphaFoldDB" id="A0A508AEG6"/>
<dbReference type="Proteomes" id="UP000320431">
    <property type="component" value="Unassembled WGS sequence"/>
</dbReference>
<dbReference type="Pfam" id="PF26363">
    <property type="entry name" value="Phospholipase-like"/>
    <property type="match status" value="1"/>
</dbReference>
<proteinExistence type="predicted"/>
<organism evidence="2 3">
    <name type="scientific">Marilutibacter maris</name>
    <dbReference type="NCBI Taxonomy" id="1605891"/>
    <lineage>
        <taxon>Bacteria</taxon>
        <taxon>Pseudomonadati</taxon>
        <taxon>Pseudomonadota</taxon>
        <taxon>Gammaproteobacteria</taxon>
        <taxon>Lysobacterales</taxon>
        <taxon>Lysobacteraceae</taxon>
        <taxon>Marilutibacter</taxon>
    </lineage>
</organism>
<dbReference type="SUPFAM" id="SSF53474">
    <property type="entry name" value="alpha/beta-Hydrolases"/>
    <property type="match status" value="1"/>
</dbReference>
<protein>
    <submittedName>
        <fullName evidence="2">Uncharacterized protein</fullName>
    </submittedName>
</protein>
<gene>
    <name evidence="2" type="ORF">FKV24_013970</name>
</gene>
<sequence>MTIPSQQYANLASHTYDSAGDMGQLAARRAVVEIEGVDYKILEHVDNPDNGYQGTIYQRMDSGEIVVAHRGTEFDREPLKDGLTDAGMVVSRYNAQIDDAIGLTRRAREYASDPEMIERYGQASEVSVTGHSLGGTLAQVSAHHFDLRGETFNAYGAASLDRRIPEGGERVLNHVMATDPVSAASPHYGEVRIYAQAEEIGRLHTSGYHDNRFVDMLVNDMPVVAAGRSFGAHSMHHFLNVDGDGRADVSSLRDPEARRLAGEHERMIGDYRGDVEGLRSGITTISRGPAGVVQDGIDWLRGPVPAGEPAAREERERGSAADAHSRLDKLLSGEVDPASREAWDREVAAHRERMEPAREQETMFAQQQNRQPPQIEMER</sequence>
<feature type="compositionally biased region" description="Basic and acidic residues" evidence="1">
    <location>
        <begin position="310"/>
        <end position="361"/>
    </location>
</feature>